<organism evidence="2 3">
    <name type="scientific">Polarella glacialis</name>
    <name type="common">Dinoflagellate</name>
    <dbReference type="NCBI Taxonomy" id="89957"/>
    <lineage>
        <taxon>Eukaryota</taxon>
        <taxon>Sar</taxon>
        <taxon>Alveolata</taxon>
        <taxon>Dinophyceae</taxon>
        <taxon>Suessiales</taxon>
        <taxon>Suessiaceae</taxon>
        <taxon>Polarella</taxon>
    </lineage>
</organism>
<name>A0A813K5N0_POLGL</name>
<feature type="compositionally biased region" description="Low complexity" evidence="1">
    <location>
        <begin position="234"/>
        <end position="261"/>
    </location>
</feature>
<protein>
    <submittedName>
        <fullName evidence="2">Uncharacterized protein</fullName>
    </submittedName>
</protein>
<dbReference type="AlphaFoldDB" id="A0A813K5N0"/>
<feature type="region of interest" description="Disordered" evidence="1">
    <location>
        <begin position="98"/>
        <end position="261"/>
    </location>
</feature>
<gene>
    <name evidence="2" type="ORF">PGLA2088_LOCUS30412</name>
</gene>
<feature type="compositionally biased region" description="Low complexity" evidence="1">
    <location>
        <begin position="138"/>
        <end position="147"/>
    </location>
</feature>
<dbReference type="PROSITE" id="PS51257">
    <property type="entry name" value="PROKAR_LIPOPROTEIN"/>
    <property type="match status" value="1"/>
</dbReference>
<proteinExistence type="predicted"/>
<dbReference type="Proteomes" id="UP000626109">
    <property type="component" value="Unassembled WGS sequence"/>
</dbReference>
<dbReference type="EMBL" id="CAJNNW010028797">
    <property type="protein sequence ID" value="CAE8697698.1"/>
    <property type="molecule type" value="Genomic_DNA"/>
</dbReference>
<evidence type="ECO:0000313" key="3">
    <source>
        <dbReference type="Proteomes" id="UP000626109"/>
    </source>
</evidence>
<feature type="compositionally biased region" description="Polar residues" evidence="1">
    <location>
        <begin position="182"/>
        <end position="209"/>
    </location>
</feature>
<sequence>MSSVSRGSDAWSAVSDVANSWTSWLNPIVYGCSSEGGTPVGIVPLPVVGARLGICLGDIEQIPVEFEGRDEGTPESSEPDMTRVFGGLKVDQGVCQPVLPDQSKMQGPRAANVTSIRDQRPASPAKESKPAVKKASRRSTSTESSRSAIKERSSIRRQPSIESLASSSKVASSTTSFEDGRQSSTFSQRSTEAGSPMSFQAPEQPQLSSKQRRPALPRLVEVSPVNKNKAIGETPTLKKSSSLASLASTGTTGGASSSSSYFTSPITSPTASFEELPSIGNRGALTGLLGSLRGKVAAFDAPNTAVILFDWDDTLCPTNWASNKTKSASPSLDSLQMEQLHTHVRTFEQSLREARKVARVAVITLAAPDWFHESAARLFPGLNIEALFRELGIKVYFAAKPSCDTWHESERLRTLAKKKAMAKCLATMYPLLGSRGVKWNVLSVGDSTCEQQALKALLGDSSSSLCKTVKFSADPDLDQLTNQLRTLIPYLQGMISHSKDFDRSSATMWVTG</sequence>
<evidence type="ECO:0000313" key="2">
    <source>
        <dbReference type="EMBL" id="CAE8697698.1"/>
    </source>
</evidence>
<accession>A0A813K5N0</accession>
<reference evidence="2" key="1">
    <citation type="submission" date="2021-02" db="EMBL/GenBank/DDBJ databases">
        <authorList>
            <person name="Dougan E. K."/>
            <person name="Rhodes N."/>
            <person name="Thang M."/>
            <person name="Chan C."/>
        </authorList>
    </citation>
    <scope>NUCLEOTIDE SEQUENCE</scope>
</reference>
<dbReference type="PANTHER" id="PTHR38899">
    <property type="entry name" value="DOMAIN OOKINETE PROTEIN, PUTATIVE-RELATED"/>
    <property type="match status" value="1"/>
</dbReference>
<dbReference type="PANTHER" id="PTHR38899:SF1">
    <property type="entry name" value="PROTEIN KINASE"/>
    <property type="match status" value="1"/>
</dbReference>
<comment type="caution">
    <text evidence="2">The sequence shown here is derived from an EMBL/GenBank/DDBJ whole genome shotgun (WGS) entry which is preliminary data.</text>
</comment>
<evidence type="ECO:0000256" key="1">
    <source>
        <dbReference type="SAM" id="MobiDB-lite"/>
    </source>
</evidence>
<feature type="compositionally biased region" description="Low complexity" evidence="1">
    <location>
        <begin position="160"/>
        <end position="176"/>
    </location>
</feature>